<dbReference type="SUPFAM" id="SSF54909">
    <property type="entry name" value="Dimeric alpha+beta barrel"/>
    <property type="match status" value="1"/>
</dbReference>
<evidence type="ECO:0000313" key="2">
    <source>
        <dbReference type="EMBL" id="GJD99586.1"/>
    </source>
</evidence>
<name>A0ABQ4S9C7_9HYPH</name>
<dbReference type="Pfam" id="PF03992">
    <property type="entry name" value="ABM"/>
    <property type="match status" value="1"/>
</dbReference>
<reference evidence="2" key="2">
    <citation type="submission" date="2021-08" db="EMBL/GenBank/DDBJ databases">
        <authorList>
            <person name="Tani A."/>
            <person name="Ola A."/>
            <person name="Ogura Y."/>
            <person name="Katsura K."/>
            <person name="Hayashi T."/>
        </authorList>
    </citation>
    <scope>NUCLEOTIDE SEQUENCE</scope>
    <source>
        <strain evidence="2">DSM 17168</strain>
    </source>
</reference>
<evidence type="ECO:0000313" key="3">
    <source>
        <dbReference type="Proteomes" id="UP001055153"/>
    </source>
</evidence>
<proteinExistence type="predicted"/>
<gene>
    <name evidence="2" type="ORF">GMJLKIPL_1504</name>
</gene>
<protein>
    <recommendedName>
        <fullName evidence="1">ABM domain-containing protein</fullName>
    </recommendedName>
</protein>
<comment type="caution">
    <text evidence="2">The sequence shown here is derived from an EMBL/GenBank/DDBJ whole genome shotgun (WGS) entry which is preliminary data.</text>
</comment>
<dbReference type="InterPro" id="IPR011008">
    <property type="entry name" value="Dimeric_a/b-barrel"/>
</dbReference>
<feature type="domain" description="ABM" evidence="1">
    <location>
        <begin position="2"/>
        <end position="93"/>
    </location>
</feature>
<dbReference type="Proteomes" id="UP001055153">
    <property type="component" value="Unassembled WGS sequence"/>
</dbReference>
<dbReference type="InterPro" id="IPR007138">
    <property type="entry name" value="ABM_dom"/>
</dbReference>
<dbReference type="RefSeq" id="WP_238234465.1">
    <property type="nucleotide sequence ID" value="NZ_BPQQ01000016.1"/>
</dbReference>
<evidence type="ECO:0000259" key="1">
    <source>
        <dbReference type="PROSITE" id="PS51725"/>
    </source>
</evidence>
<sequence>MILEIAQIEVKPGHEAAFEEGVGRATAVFRRAKGCRGLDLHRSIEHPTRYRLMVKWDTLENHTVDFRQSPDFQEWRSCVADHFAAPPEVEHTAVAVAGF</sequence>
<organism evidence="2 3">
    <name type="scientific">Methylobacterium isbiliense</name>
    <dbReference type="NCBI Taxonomy" id="315478"/>
    <lineage>
        <taxon>Bacteria</taxon>
        <taxon>Pseudomonadati</taxon>
        <taxon>Pseudomonadota</taxon>
        <taxon>Alphaproteobacteria</taxon>
        <taxon>Hyphomicrobiales</taxon>
        <taxon>Methylobacteriaceae</taxon>
        <taxon>Methylobacterium</taxon>
    </lineage>
</organism>
<reference evidence="2" key="1">
    <citation type="journal article" date="2021" name="Front. Microbiol.">
        <title>Comprehensive Comparative Genomics and Phenotyping of Methylobacterium Species.</title>
        <authorList>
            <person name="Alessa O."/>
            <person name="Ogura Y."/>
            <person name="Fujitani Y."/>
            <person name="Takami H."/>
            <person name="Hayashi T."/>
            <person name="Sahin N."/>
            <person name="Tani A."/>
        </authorList>
    </citation>
    <scope>NUCLEOTIDE SEQUENCE</scope>
    <source>
        <strain evidence="2">DSM 17168</strain>
    </source>
</reference>
<accession>A0ABQ4S9C7</accession>
<dbReference type="EMBL" id="BPQQ01000016">
    <property type="protein sequence ID" value="GJD99586.1"/>
    <property type="molecule type" value="Genomic_DNA"/>
</dbReference>
<keyword evidence="3" id="KW-1185">Reference proteome</keyword>
<dbReference type="PROSITE" id="PS51725">
    <property type="entry name" value="ABM"/>
    <property type="match status" value="1"/>
</dbReference>
<dbReference type="Gene3D" id="3.30.70.100">
    <property type="match status" value="1"/>
</dbReference>